<dbReference type="EMBL" id="CP020772">
    <property type="protein sequence ID" value="ARI75708.1"/>
    <property type="molecule type" value="Genomic_DNA"/>
</dbReference>
<dbReference type="InterPro" id="IPR001647">
    <property type="entry name" value="HTH_TetR"/>
</dbReference>
<feature type="DNA-binding region" description="H-T-H motif" evidence="4">
    <location>
        <begin position="33"/>
        <end position="52"/>
    </location>
</feature>
<dbReference type="InterPro" id="IPR009057">
    <property type="entry name" value="Homeodomain-like_sf"/>
</dbReference>
<dbReference type="OrthoDB" id="9780939at2"/>
<dbReference type="PRINTS" id="PR00455">
    <property type="entry name" value="HTHTETR"/>
</dbReference>
<name>A0A1W5ZQZ5_9BACI</name>
<dbReference type="PROSITE" id="PS01081">
    <property type="entry name" value="HTH_TETR_1"/>
    <property type="match status" value="1"/>
</dbReference>
<dbReference type="Pfam" id="PF00440">
    <property type="entry name" value="TetR_N"/>
    <property type="match status" value="1"/>
</dbReference>
<dbReference type="PANTHER" id="PTHR47506">
    <property type="entry name" value="TRANSCRIPTIONAL REGULATORY PROTEIN"/>
    <property type="match status" value="1"/>
</dbReference>
<dbReference type="KEGG" id="hmn:HM131_02185"/>
<evidence type="ECO:0000313" key="6">
    <source>
        <dbReference type="EMBL" id="ARI75708.1"/>
    </source>
</evidence>
<dbReference type="STRING" id="402384.HM131_02185"/>
<gene>
    <name evidence="6" type="ORF">HM131_02185</name>
</gene>
<keyword evidence="2 4" id="KW-0238">DNA-binding</keyword>
<evidence type="ECO:0000256" key="4">
    <source>
        <dbReference type="PROSITE-ProRule" id="PRU00335"/>
    </source>
</evidence>
<dbReference type="SUPFAM" id="SSF48498">
    <property type="entry name" value="Tetracyclin repressor-like, C-terminal domain"/>
    <property type="match status" value="1"/>
</dbReference>
<dbReference type="GO" id="GO:0003677">
    <property type="term" value="F:DNA binding"/>
    <property type="evidence" value="ECO:0007669"/>
    <property type="project" value="UniProtKB-UniRule"/>
</dbReference>
<proteinExistence type="predicted"/>
<dbReference type="RefSeq" id="WP_085027504.1">
    <property type="nucleotide sequence ID" value="NZ_CP020772.1"/>
</dbReference>
<reference evidence="6 7" key="1">
    <citation type="submission" date="2017-04" db="EMBL/GenBank/DDBJ databases">
        <title>The whole genome sequencing and assembly of Halobacillus mangrovi strain.</title>
        <authorList>
            <person name="Lee S.-J."/>
            <person name="Park M.-K."/>
            <person name="Kim J.-Y."/>
            <person name="Lee Y.-J."/>
            <person name="Yi H."/>
            <person name="Bahn Y.-S."/>
            <person name="Kim J.F."/>
            <person name="Lee D.-W."/>
        </authorList>
    </citation>
    <scope>NUCLEOTIDE SEQUENCE [LARGE SCALE GENOMIC DNA]</scope>
    <source>
        <strain evidence="6 7">KTB 131</strain>
    </source>
</reference>
<evidence type="ECO:0000256" key="1">
    <source>
        <dbReference type="ARBA" id="ARBA00023015"/>
    </source>
</evidence>
<dbReference type="Gene3D" id="1.10.357.10">
    <property type="entry name" value="Tetracycline Repressor, domain 2"/>
    <property type="match status" value="1"/>
</dbReference>
<dbReference type="Proteomes" id="UP000192527">
    <property type="component" value="Chromosome"/>
</dbReference>
<dbReference type="SUPFAM" id="SSF46689">
    <property type="entry name" value="Homeodomain-like"/>
    <property type="match status" value="1"/>
</dbReference>
<dbReference type="InterPro" id="IPR036271">
    <property type="entry name" value="Tet_transcr_reg_TetR-rel_C_sf"/>
</dbReference>
<evidence type="ECO:0000256" key="3">
    <source>
        <dbReference type="ARBA" id="ARBA00023163"/>
    </source>
</evidence>
<organism evidence="6 7">
    <name type="scientific">Halobacillus mangrovi</name>
    <dbReference type="NCBI Taxonomy" id="402384"/>
    <lineage>
        <taxon>Bacteria</taxon>
        <taxon>Bacillati</taxon>
        <taxon>Bacillota</taxon>
        <taxon>Bacilli</taxon>
        <taxon>Bacillales</taxon>
        <taxon>Bacillaceae</taxon>
        <taxon>Halobacillus</taxon>
    </lineage>
</organism>
<accession>A0A1W5ZQZ5</accession>
<keyword evidence="3" id="KW-0804">Transcription</keyword>
<dbReference type="PANTHER" id="PTHR47506:SF1">
    <property type="entry name" value="HTH-TYPE TRANSCRIPTIONAL REGULATOR YJDC"/>
    <property type="match status" value="1"/>
</dbReference>
<sequence>MDSKFLSLDKEKRDKILNAALREFAQRGYKQASTNQIVKEADISKGALFHYFKNKKDLYLALYDHFVSMFLEEMESEIDWSEKDIFIRYRNISHIKIGLYYKYPDMFNFLNAVFTEDAREVQKEVERRIEEYGSQKYIEMMADIDPTPFKEDIDVKKAIDIITWSLEGFAYKQQAKVKGMKLEDIDLQENLKELDDYLEMLKQAFYK</sequence>
<dbReference type="PROSITE" id="PS50977">
    <property type="entry name" value="HTH_TETR_2"/>
    <property type="match status" value="1"/>
</dbReference>
<dbReference type="Gene3D" id="1.10.10.60">
    <property type="entry name" value="Homeodomain-like"/>
    <property type="match status" value="1"/>
</dbReference>
<feature type="domain" description="HTH tetR-type" evidence="5">
    <location>
        <begin position="10"/>
        <end position="70"/>
    </location>
</feature>
<keyword evidence="7" id="KW-1185">Reference proteome</keyword>
<dbReference type="AlphaFoldDB" id="A0A1W5ZQZ5"/>
<evidence type="ECO:0000256" key="2">
    <source>
        <dbReference type="ARBA" id="ARBA00023125"/>
    </source>
</evidence>
<keyword evidence="1" id="KW-0805">Transcription regulation</keyword>
<evidence type="ECO:0000313" key="7">
    <source>
        <dbReference type="Proteomes" id="UP000192527"/>
    </source>
</evidence>
<evidence type="ECO:0000259" key="5">
    <source>
        <dbReference type="PROSITE" id="PS50977"/>
    </source>
</evidence>
<dbReference type="InterPro" id="IPR023772">
    <property type="entry name" value="DNA-bd_HTH_TetR-type_CS"/>
</dbReference>
<protein>
    <submittedName>
        <fullName evidence="6">TetR family transcriptional regulator</fullName>
    </submittedName>
</protein>